<evidence type="ECO:0000256" key="5">
    <source>
        <dbReference type="ARBA" id="ARBA00022853"/>
    </source>
</evidence>
<protein>
    <recommendedName>
        <fullName evidence="10">SAGA-associated factor 11</fullName>
    </recommendedName>
</protein>
<evidence type="ECO:0000313" key="13">
    <source>
        <dbReference type="Proteomes" id="UP000554482"/>
    </source>
</evidence>
<accession>A0A7J6UWL7</accession>
<gene>
    <name evidence="12" type="ORF">FRX31_033818</name>
</gene>
<feature type="compositionally biased region" description="Basic residues" evidence="11">
    <location>
        <begin position="115"/>
        <end position="125"/>
    </location>
</feature>
<dbReference type="GO" id="GO:0005634">
    <property type="term" value="C:nucleus"/>
    <property type="evidence" value="ECO:0007669"/>
    <property type="project" value="UniProtKB-SubCell"/>
</dbReference>
<evidence type="ECO:0000256" key="6">
    <source>
        <dbReference type="ARBA" id="ARBA00023015"/>
    </source>
</evidence>
<evidence type="ECO:0000256" key="7">
    <source>
        <dbReference type="ARBA" id="ARBA00023159"/>
    </source>
</evidence>
<comment type="similarity">
    <text evidence="10">Belongs to the SGF11 family.</text>
</comment>
<proteinExistence type="inferred from homology"/>
<evidence type="ECO:0000256" key="3">
    <source>
        <dbReference type="ARBA" id="ARBA00022771"/>
    </source>
</evidence>
<dbReference type="InterPro" id="IPR037804">
    <property type="entry name" value="SGF73"/>
</dbReference>
<reference evidence="12 13" key="1">
    <citation type="submission" date="2020-06" db="EMBL/GenBank/DDBJ databases">
        <title>Transcriptomic and genomic resources for Thalictrum thalictroides and T. hernandezii: Facilitating candidate gene discovery in an emerging model plant lineage.</title>
        <authorList>
            <person name="Arias T."/>
            <person name="Riano-Pachon D.M."/>
            <person name="Di Stilio V.S."/>
        </authorList>
    </citation>
    <scope>NUCLEOTIDE SEQUENCE [LARGE SCALE GENOMIC DNA]</scope>
    <source>
        <strain evidence="13">cv. WT478/WT964</strain>
        <tissue evidence="12">Leaves</tissue>
    </source>
</reference>
<evidence type="ECO:0000256" key="8">
    <source>
        <dbReference type="ARBA" id="ARBA00023163"/>
    </source>
</evidence>
<evidence type="ECO:0000256" key="9">
    <source>
        <dbReference type="ARBA" id="ARBA00023242"/>
    </source>
</evidence>
<dbReference type="Proteomes" id="UP000554482">
    <property type="component" value="Unassembled WGS sequence"/>
</dbReference>
<keyword evidence="5" id="KW-0156">Chromatin regulator</keyword>
<dbReference type="OrthoDB" id="21678at2759"/>
<sequence length="173" mass="19416">MVCTLGRGQMEAMVRLLANGSYVEITAEEVAHEKVAVQFMHRELHEADEANLLDEEDMHVFDCKPMVDPLHLVRCNNCKKPVKASQYASHADRCRSLKCLGEIFLELDSGTGLKKPPRKGRKKSQTPHENPAMTLVDHERLRSMEGGDTVVSESVNDKTGLTSFSREAKSNFF</sequence>
<feature type="region of interest" description="Disordered" evidence="11">
    <location>
        <begin position="111"/>
        <end position="134"/>
    </location>
</feature>
<dbReference type="AlphaFoldDB" id="A0A7J6UWL7"/>
<keyword evidence="8" id="KW-0804">Transcription</keyword>
<dbReference type="PANTHER" id="PTHR47805:SF1">
    <property type="entry name" value="SAGA-ASSOCIATED FACTOR 73"/>
    <property type="match status" value="1"/>
</dbReference>
<dbReference type="InterPro" id="IPR013246">
    <property type="entry name" value="SAGA_su_Sgf11"/>
</dbReference>
<dbReference type="EMBL" id="JABWDY010042531">
    <property type="protein sequence ID" value="KAF5176595.1"/>
    <property type="molecule type" value="Genomic_DNA"/>
</dbReference>
<dbReference type="Pfam" id="PF08209">
    <property type="entry name" value="Sgf11"/>
    <property type="match status" value="1"/>
</dbReference>
<organism evidence="12 13">
    <name type="scientific">Thalictrum thalictroides</name>
    <name type="common">Rue-anemone</name>
    <name type="synonym">Anemone thalictroides</name>
    <dbReference type="NCBI Taxonomy" id="46969"/>
    <lineage>
        <taxon>Eukaryota</taxon>
        <taxon>Viridiplantae</taxon>
        <taxon>Streptophyta</taxon>
        <taxon>Embryophyta</taxon>
        <taxon>Tracheophyta</taxon>
        <taxon>Spermatophyta</taxon>
        <taxon>Magnoliopsida</taxon>
        <taxon>Ranunculales</taxon>
        <taxon>Ranunculaceae</taxon>
        <taxon>Thalictroideae</taxon>
        <taxon>Thalictrum</taxon>
    </lineage>
</organism>
<comment type="caution">
    <text evidence="12">The sequence shown here is derived from an EMBL/GenBank/DDBJ whole genome shotgun (WGS) entry which is preliminary data.</text>
</comment>
<comment type="subcellular location">
    <subcellularLocation>
        <location evidence="1 10">Nucleus</location>
    </subcellularLocation>
</comment>
<dbReference type="GO" id="GO:0006325">
    <property type="term" value="P:chromatin organization"/>
    <property type="evidence" value="ECO:0007669"/>
    <property type="project" value="UniProtKB-KW"/>
</dbReference>
<dbReference type="PANTHER" id="PTHR47805">
    <property type="entry name" value="SAGA-ASSOCIATED FACTOR 73"/>
    <property type="match status" value="1"/>
</dbReference>
<keyword evidence="13" id="KW-1185">Reference proteome</keyword>
<keyword evidence="6" id="KW-0805">Transcription regulation</keyword>
<evidence type="ECO:0000256" key="10">
    <source>
        <dbReference type="RuleBase" id="RU261113"/>
    </source>
</evidence>
<keyword evidence="3" id="KW-0863">Zinc-finger</keyword>
<keyword evidence="7 10" id="KW-0010">Activator</keyword>
<keyword evidence="9" id="KW-0539">Nucleus</keyword>
<name>A0A7J6UWL7_THATH</name>
<dbReference type="GO" id="GO:0008270">
    <property type="term" value="F:zinc ion binding"/>
    <property type="evidence" value="ECO:0007669"/>
    <property type="project" value="UniProtKB-KW"/>
</dbReference>
<keyword evidence="2" id="KW-0479">Metal-binding</keyword>
<evidence type="ECO:0000256" key="2">
    <source>
        <dbReference type="ARBA" id="ARBA00022723"/>
    </source>
</evidence>
<dbReference type="GO" id="GO:0000124">
    <property type="term" value="C:SAGA complex"/>
    <property type="evidence" value="ECO:0007669"/>
    <property type="project" value="InterPro"/>
</dbReference>
<evidence type="ECO:0000313" key="12">
    <source>
        <dbReference type="EMBL" id="KAF5176595.1"/>
    </source>
</evidence>
<evidence type="ECO:0000256" key="4">
    <source>
        <dbReference type="ARBA" id="ARBA00022833"/>
    </source>
</evidence>
<evidence type="ECO:0000256" key="11">
    <source>
        <dbReference type="SAM" id="MobiDB-lite"/>
    </source>
</evidence>
<evidence type="ECO:0000256" key="1">
    <source>
        <dbReference type="ARBA" id="ARBA00004123"/>
    </source>
</evidence>
<keyword evidence="4" id="KW-0862">Zinc</keyword>